<keyword evidence="5" id="KW-0418">Kinase</keyword>
<dbReference type="CDD" id="cd00082">
    <property type="entry name" value="HisKA"/>
    <property type="match status" value="1"/>
</dbReference>
<evidence type="ECO:0000256" key="7">
    <source>
        <dbReference type="SAM" id="Phobius"/>
    </source>
</evidence>
<feature type="domain" description="Histidine kinase" evidence="8">
    <location>
        <begin position="271"/>
        <end position="506"/>
    </location>
</feature>
<feature type="coiled-coil region" evidence="6">
    <location>
        <begin position="230"/>
        <end position="264"/>
    </location>
</feature>
<dbReference type="CDD" id="cd00075">
    <property type="entry name" value="HATPase"/>
    <property type="match status" value="1"/>
</dbReference>
<keyword evidence="7" id="KW-0472">Membrane</keyword>
<evidence type="ECO:0000313" key="10">
    <source>
        <dbReference type="Proteomes" id="UP000058074"/>
    </source>
</evidence>
<keyword evidence="7" id="KW-0812">Transmembrane</keyword>
<accession>A0A0N7GS72</accession>
<dbReference type="SMART" id="SM00387">
    <property type="entry name" value="HATPase_c"/>
    <property type="match status" value="1"/>
</dbReference>
<protein>
    <recommendedName>
        <fullName evidence="2">histidine kinase</fullName>
        <ecNumber evidence="2">2.7.13.3</ecNumber>
    </recommendedName>
</protein>
<comment type="catalytic activity">
    <reaction evidence="1">
        <text>ATP + protein L-histidine = ADP + protein N-phospho-L-histidine.</text>
        <dbReference type="EC" id="2.7.13.3"/>
    </reaction>
</comment>
<dbReference type="SUPFAM" id="SSF55874">
    <property type="entry name" value="ATPase domain of HSP90 chaperone/DNA topoisomerase II/histidine kinase"/>
    <property type="match status" value="1"/>
</dbReference>
<dbReference type="GO" id="GO:0007234">
    <property type="term" value="P:osmosensory signaling via phosphorelay pathway"/>
    <property type="evidence" value="ECO:0007669"/>
    <property type="project" value="TreeGrafter"/>
</dbReference>
<keyword evidence="7" id="KW-1133">Transmembrane helix</keyword>
<dbReference type="PATRIC" id="fig|33050.5.peg.1226"/>
<dbReference type="GO" id="GO:0030295">
    <property type="term" value="F:protein kinase activator activity"/>
    <property type="evidence" value="ECO:0007669"/>
    <property type="project" value="TreeGrafter"/>
</dbReference>
<dbReference type="Pfam" id="PF00512">
    <property type="entry name" value="HisKA"/>
    <property type="match status" value="1"/>
</dbReference>
<dbReference type="InterPro" id="IPR036890">
    <property type="entry name" value="HATPase_C_sf"/>
</dbReference>
<evidence type="ECO:0000256" key="6">
    <source>
        <dbReference type="SAM" id="Coils"/>
    </source>
</evidence>
<keyword evidence="3" id="KW-0597">Phosphoprotein</keyword>
<dbReference type="PANTHER" id="PTHR42878">
    <property type="entry name" value="TWO-COMPONENT HISTIDINE KINASE"/>
    <property type="match status" value="1"/>
</dbReference>
<reference evidence="9 10" key="1">
    <citation type="journal article" date="2015" name="Genome Announc.">
        <title>Complete Genome Sequence of Polypropylene Glycol- and Polyethylene Glycol-Degrading Sphingopyxis macrogoltabida Strain EY-1.</title>
        <authorList>
            <person name="Ohtsubo Y."/>
            <person name="Nagata Y."/>
            <person name="Numata M."/>
            <person name="Tsuchikane K."/>
            <person name="Hosoyama A."/>
            <person name="Yamazoe A."/>
            <person name="Tsuda M."/>
            <person name="Fujita N."/>
            <person name="Kawai F."/>
        </authorList>
    </citation>
    <scope>NUCLEOTIDE SEQUENCE [LARGE SCALE GENOMIC DNA]</scope>
    <source>
        <strain evidence="9 10">EY-1</strain>
    </source>
</reference>
<dbReference type="InterPro" id="IPR003594">
    <property type="entry name" value="HATPase_dom"/>
</dbReference>
<evidence type="ECO:0000256" key="1">
    <source>
        <dbReference type="ARBA" id="ARBA00000085"/>
    </source>
</evidence>
<dbReference type="Gene3D" id="1.10.287.130">
    <property type="match status" value="1"/>
</dbReference>
<dbReference type="SUPFAM" id="SSF47384">
    <property type="entry name" value="Homodimeric domain of signal transducing histidine kinase"/>
    <property type="match status" value="1"/>
</dbReference>
<dbReference type="InterPro" id="IPR003661">
    <property type="entry name" value="HisK_dim/P_dom"/>
</dbReference>
<dbReference type="Pfam" id="PF05227">
    <property type="entry name" value="CHASE3"/>
    <property type="match status" value="1"/>
</dbReference>
<dbReference type="InterPro" id="IPR005467">
    <property type="entry name" value="His_kinase_dom"/>
</dbReference>
<dbReference type="Pfam" id="PF02518">
    <property type="entry name" value="HATPase_c"/>
    <property type="match status" value="1"/>
</dbReference>
<evidence type="ECO:0000256" key="4">
    <source>
        <dbReference type="ARBA" id="ARBA00022679"/>
    </source>
</evidence>
<dbReference type="EC" id="2.7.13.3" evidence="2"/>
<evidence type="ECO:0000259" key="8">
    <source>
        <dbReference type="PROSITE" id="PS50109"/>
    </source>
</evidence>
<evidence type="ECO:0000256" key="5">
    <source>
        <dbReference type="ARBA" id="ARBA00022777"/>
    </source>
</evidence>
<proteinExistence type="predicted"/>
<dbReference type="PROSITE" id="PS50109">
    <property type="entry name" value="HIS_KIN"/>
    <property type="match status" value="1"/>
</dbReference>
<dbReference type="AlphaFoldDB" id="A0A0N7GS72"/>
<dbReference type="InterPro" id="IPR007891">
    <property type="entry name" value="CHASE3"/>
</dbReference>
<dbReference type="KEGG" id="smag:AN936_05875"/>
<feature type="transmembrane region" description="Helical" evidence="7">
    <location>
        <begin position="203"/>
        <end position="226"/>
    </location>
</feature>
<evidence type="ECO:0000313" key="9">
    <source>
        <dbReference type="EMBL" id="ALH79907.1"/>
    </source>
</evidence>
<dbReference type="Gene3D" id="3.30.565.10">
    <property type="entry name" value="Histidine kinase-like ATPase, C-terminal domain"/>
    <property type="match status" value="1"/>
</dbReference>
<dbReference type="InterPro" id="IPR036097">
    <property type="entry name" value="HisK_dim/P_sf"/>
</dbReference>
<gene>
    <name evidence="9" type="ORF">AN936_05875</name>
</gene>
<dbReference type="GO" id="GO:0000155">
    <property type="term" value="F:phosphorelay sensor kinase activity"/>
    <property type="evidence" value="ECO:0007669"/>
    <property type="project" value="InterPro"/>
</dbReference>
<dbReference type="GO" id="GO:0000156">
    <property type="term" value="F:phosphorelay response regulator activity"/>
    <property type="evidence" value="ECO:0007669"/>
    <property type="project" value="TreeGrafter"/>
</dbReference>
<dbReference type="PRINTS" id="PR00344">
    <property type="entry name" value="BCTRLSENSOR"/>
</dbReference>
<dbReference type="Proteomes" id="UP000058074">
    <property type="component" value="Chromosome"/>
</dbReference>
<evidence type="ECO:0000256" key="2">
    <source>
        <dbReference type="ARBA" id="ARBA00012438"/>
    </source>
</evidence>
<dbReference type="InterPro" id="IPR050351">
    <property type="entry name" value="BphY/WalK/GraS-like"/>
</dbReference>
<organism evidence="9 10">
    <name type="scientific">Sphingopyxis macrogoltabida</name>
    <name type="common">Sphingomonas macrogoltabidus</name>
    <dbReference type="NCBI Taxonomy" id="33050"/>
    <lineage>
        <taxon>Bacteria</taxon>
        <taxon>Pseudomonadati</taxon>
        <taxon>Pseudomonadota</taxon>
        <taxon>Alphaproteobacteria</taxon>
        <taxon>Sphingomonadales</taxon>
        <taxon>Sphingomonadaceae</taxon>
        <taxon>Sphingopyxis</taxon>
    </lineage>
</organism>
<dbReference type="PANTHER" id="PTHR42878:SF15">
    <property type="entry name" value="BACTERIOPHYTOCHROME"/>
    <property type="match status" value="1"/>
</dbReference>
<keyword evidence="6" id="KW-0175">Coiled coil</keyword>
<dbReference type="SMART" id="SM00388">
    <property type="entry name" value="HisKA"/>
    <property type="match status" value="1"/>
</dbReference>
<dbReference type="EMBL" id="CP012700">
    <property type="protein sequence ID" value="ALH79907.1"/>
    <property type="molecule type" value="Genomic_DNA"/>
</dbReference>
<name>A0A0N7GS72_SPHMC</name>
<feature type="transmembrane region" description="Helical" evidence="7">
    <location>
        <begin position="31"/>
        <end position="53"/>
    </location>
</feature>
<dbReference type="InterPro" id="IPR004358">
    <property type="entry name" value="Sig_transdc_His_kin-like_C"/>
</dbReference>
<keyword evidence="4" id="KW-0808">Transferase</keyword>
<evidence type="ECO:0000256" key="3">
    <source>
        <dbReference type="ARBA" id="ARBA00022553"/>
    </source>
</evidence>
<sequence length="513" mass="56230">MLAGRVFAGHWENMESTRLSSLGRDTRANRLIITLLAVGFAAILVAASVAFYVQRQNEADAQLVAHTLAVEAALGAYASATERMETARRGLILTQNPEFSAIMAEAEKVSRNQLDALARLIADNPEQRARVARLRTHLDVYGAHYRRTLGLRGADRDALLASFSLDKGVQEVRASRAVVEAMLNDELALLRDREERQRRTQRLFSTLLLATGLLVVAVAAATLLLVRRNLVELRTSRAELRRLNDGLEELVEARTGELKRANAEIQRFAYIVSHDLRSPLVNVMGFTAELETARKAIAAYLDKGDAEGWGPPDAATRLAIEEDLPESIGFIRTSTQKMDRLINAILNLSRQGRRTLAPERLDLTALVEGIVGSLQHRIDETGTDVAVGNLPVVVNDRVAVEQILSNLIENALKYLQPGRAGVIGVSGGADLGRAWVAVTDNGRGIEPRDHERVFDLFRRSGMQDQPGEGIGLAHARALAYRLGGTIEIQSEPGVGSTFRLILPLEWQSGEEDA</sequence>